<reference evidence="2" key="1">
    <citation type="submission" date="2021-01" db="EMBL/GenBank/DDBJ databases">
        <title>Whole genome shotgun sequence of Actinoplanes ferrugineus NBRC 15555.</title>
        <authorList>
            <person name="Komaki H."/>
            <person name="Tamura T."/>
        </authorList>
    </citation>
    <scope>NUCLEOTIDE SEQUENCE</scope>
    <source>
        <strain evidence="2">NBRC 15555</strain>
    </source>
</reference>
<evidence type="ECO:0000313" key="3">
    <source>
        <dbReference type="Proteomes" id="UP000598174"/>
    </source>
</evidence>
<dbReference type="RefSeq" id="WP_203821594.1">
    <property type="nucleotide sequence ID" value="NZ_BAAABP010000080.1"/>
</dbReference>
<keyword evidence="3" id="KW-1185">Reference proteome</keyword>
<dbReference type="Proteomes" id="UP000598174">
    <property type="component" value="Unassembled WGS sequence"/>
</dbReference>
<dbReference type="AlphaFoldDB" id="A0A919MCY0"/>
<dbReference type="Pfam" id="PF25816">
    <property type="entry name" value="RamC_N"/>
    <property type="match status" value="1"/>
</dbReference>
<accession>A0A919MCY0</accession>
<evidence type="ECO:0000313" key="2">
    <source>
        <dbReference type="EMBL" id="GIE15211.1"/>
    </source>
</evidence>
<name>A0A919MCY0_9ACTN</name>
<proteinExistence type="predicted"/>
<protein>
    <recommendedName>
        <fullName evidence="1">RamC N-terminal domain-containing protein</fullName>
    </recommendedName>
</protein>
<dbReference type="InterPro" id="IPR057929">
    <property type="entry name" value="RamC_N"/>
</dbReference>
<sequence>MEHIPFTLADPDRYLPIERVTAGGTSYTVDDLPTDWRRSQFRVWTMYSPAAGLGATEGWKVHVSAAYDRAQSVLETAAAEFFALGVPFKHLSNSLFFRWQHHKQGHRPQSGKFIAAYPPDVRTARRLMDRLAVVLADERGPHILGDRRYRRSPVVAYRYGAFDDRSRVRPDGLREGQVRDGHGRYVADQRGVTFILPDGITDPFAAAPAVIRRGSALCGELAWRNARGI</sequence>
<evidence type="ECO:0000259" key="1">
    <source>
        <dbReference type="Pfam" id="PF25816"/>
    </source>
</evidence>
<gene>
    <name evidence="2" type="ORF">Afe05nite_70510</name>
</gene>
<comment type="caution">
    <text evidence="2">The sequence shown here is derived from an EMBL/GenBank/DDBJ whole genome shotgun (WGS) entry which is preliminary data.</text>
</comment>
<organism evidence="2 3">
    <name type="scientific">Paractinoplanes ferrugineus</name>
    <dbReference type="NCBI Taxonomy" id="113564"/>
    <lineage>
        <taxon>Bacteria</taxon>
        <taxon>Bacillati</taxon>
        <taxon>Actinomycetota</taxon>
        <taxon>Actinomycetes</taxon>
        <taxon>Micromonosporales</taxon>
        <taxon>Micromonosporaceae</taxon>
        <taxon>Paractinoplanes</taxon>
    </lineage>
</organism>
<feature type="domain" description="RamC N-terminal" evidence="1">
    <location>
        <begin position="30"/>
        <end position="213"/>
    </location>
</feature>
<dbReference type="EMBL" id="BOMM01000064">
    <property type="protein sequence ID" value="GIE15211.1"/>
    <property type="molecule type" value="Genomic_DNA"/>
</dbReference>